<dbReference type="AlphaFoldDB" id="A0AB39KSL7"/>
<name>A0AB39KSL7_9CAUL</name>
<sequence>MSNFVIIDGSKGSPAFDLSKFGPMTSVNLGQPATLGVDLSAISWMVDNFPAEGVVIDGVTFKLAPIDLSKLGSLDFGNIQLFKSGDPILANNSLVTLQATSSNVWQVPTAEAGSFIELDLATIDLAGINFGPMDFHTFAF</sequence>
<dbReference type="EMBL" id="CP158375">
    <property type="protein sequence ID" value="XDO96413.1"/>
    <property type="molecule type" value="Genomic_DNA"/>
</dbReference>
<reference evidence="1" key="1">
    <citation type="submission" date="2024-06" db="EMBL/GenBank/DDBJ databases">
        <title>Caulobacter inopinatus, sp. nov.</title>
        <authorList>
            <person name="Donachie S.P."/>
        </authorList>
    </citation>
    <scope>NUCLEOTIDE SEQUENCE</scope>
    <source>
        <strain evidence="1">73W</strain>
    </source>
</reference>
<organism evidence="1">
    <name type="scientific">Caulobacter sp. 73W</name>
    <dbReference type="NCBI Taxonomy" id="3161137"/>
    <lineage>
        <taxon>Bacteria</taxon>
        <taxon>Pseudomonadati</taxon>
        <taxon>Pseudomonadota</taxon>
        <taxon>Alphaproteobacteria</taxon>
        <taxon>Caulobacterales</taxon>
        <taxon>Caulobacteraceae</taxon>
        <taxon>Caulobacter</taxon>
    </lineage>
</organism>
<proteinExistence type="predicted"/>
<protein>
    <submittedName>
        <fullName evidence="1">Uncharacterized protein</fullName>
    </submittedName>
</protein>
<dbReference type="RefSeq" id="WP_369059265.1">
    <property type="nucleotide sequence ID" value="NZ_CP158375.1"/>
</dbReference>
<evidence type="ECO:0000313" key="1">
    <source>
        <dbReference type="EMBL" id="XDO96413.1"/>
    </source>
</evidence>
<gene>
    <name evidence="1" type="ORF">ABOZ73_16815</name>
</gene>
<accession>A0AB39KSL7</accession>